<dbReference type="SUPFAM" id="SSF53756">
    <property type="entry name" value="UDP-Glycosyltransferase/glycogen phosphorylase"/>
    <property type="match status" value="1"/>
</dbReference>
<reference evidence="3" key="1">
    <citation type="journal article" date="2020" name="mSystems">
        <title>Genome- and Community-Level Interaction Insights into Carbon Utilization and Element Cycling Functions of Hydrothermarchaeota in Hydrothermal Sediment.</title>
        <authorList>
            <person name="Zhou Z."/>
            <person name="Liu Y."/>
            <person name="Xu W."/>
            <person name="Pan J."/>
            <person name="Luo Z.H."/>
            <person name="Li M."/>
        </authorList>
    </citation>
    <scope>NUCLEOTIDE SEQUENCE [LARGE SCALE GENOMIC DNA]</scope>
    <source>
        <strain evidence="3">SpSt-524</strain>
    </source>
</reference>
<sequence length="478" mass="52250">MGGSHFRTTAPIQQGYPRPPGGSTYSNLRRIYLENFTTRSRLDPQGNRSSTFGAHHSFVRGNTMGRYLAYTSPAKGHLYPVLPTLLELQRRGHQLVVYTLASEVERLHDLGFEAFPLDSAVEERTLDDWQANSPLNALQAAMQTWIDRARHDGPALLGAIQKHQPDGLLVDINTWGAISVAETTGLPWATWCPYFLPVPSRDTPPFGLGLSPARGSLGRVRDHLLSSIIMREYNRALPALNAIRSSLGAPVLKAVSEIYLRAPLLLYLTAEPFEYPRSDWHSSVQMVGPGIWDPPIPAPEWLNNIDKPLVLVTCSTEFQNDGKIIEATLQGLANEELFVVATTAGVDPTSFKAPPNARVERFLPHASLLARAACVVCHGGMGITQKALAAGVPLVVVPFGRDQMEVARHVQVAGAGVSLHKGKLRPNRLRQAVREAMQMKAGTQRLAEAFRKAGGAAAAADAVEALHSQFLRPLINYQ</sequence>
<proteinExistence type="predicted"/>
<feature type="compositionally biased region" description="Polar residues" evidence="1">
    <location>
        <begin position="1"/>
        <end position="12"/>
    </location>
</feature>
<evidence type="ECO:0000259" key="2">
    <source>
        <dbReference type="Pfam" id="PF06722"/>
    </source>
</evidence>
<dbReference type="InterPro" id="IPR050426">
    <property type="entry name" value="Glycosyltransferase_28"/>
</dbReference>
<gene>
    <name evidence="3" type="ORF">ENS82_10740</name>
</gene>
<dbReference type="GO" id="GO:0017000">
    <property type="term" value="P:antibiotic biosynthetic process"/>
    <property type="evidence" value="ECO:0007669"/>
    <property type="project" value="UniProtKB-ARBA"/>
</dbReference>
<evidence type="ECO:0000256" key="1">
    <source>
        <dbReference type="SAM" id="MobiDB-lite"/>
    </source>
</evidence>
<feature type="region of interest" description="Disordered" evidence="1">
    <location>
        <begin position="1"/>
        <end position="24"/>
    </location>
</feature>
<dbReference type="AlphaFoldDB" id="A0A7C3DXN2"/>
<feature type="domain" description="Erythromycin biosynthesis protein CIII-like C-terminal" evidence="2">
    <location>
        <begin position="339"/>
        <end position="446"/>
    </location>
</feature>
<dbReference type="InterPro" id="IPR002213">
    <property type="entry name" value="UDP_glucos_trans"/>
</dbReference>
<organism evidence="3">
    <name type="scientific">Meiothermus ruber</name>
    <dbReference type="NCBI Taxonomy" id="277"/>
    <lineage>
        <taxon>Bacteria</taxon>
        <taxon>Thermotogati</taxon>
        <taxon>Deinococcota</taxon>
        <taxon>Deinococci</taxon>
        <taxon>Thermales</taxon>
        <taxon>Thermaceae</taxon>
        <taxon>Meiothermus</taxon>
    </lineage>
</organism>
<comment type="caution">
    <text evidence="3">The sequence shown here is derived from an EMBL/GenBank/DDBJ whole genome shotgun (WGS) entry which is preliminary data.</text>
</comment>
<accession>A0A7C3DXN2</accession>
<keyword evidence="3" id="KW-0808">Transferase</keyword>
<dbReference type="InterPro" id="IPR010610">
    <property type="entry name" value="EryCIII-like_C"/>
</dbReference>
<protein>
    <submittedName>
        <fullName evidence="3">Glycosyltransferase</fullName>
    </submittedName>
</protein>
<name>A0A7C3DXN2_MEIRU</name>
<dbReference type="PANTHER" id="PTHR48050">
    <property type="entry name" value="STEROL 3-BETA-GLUCOSYLTRANSFERASE"/>
    <property type="match status" value="1"/>
</dbReference>
<dbReference type="GO" id="GO:0008194">
    <property type="term" value="F:UDP-glycosyltransferase activity"/>
    <property type="evidence" value="ECO:0007669"/>
    <property type="project" value="InterPro"/>
</dbReference>
<dbReference type="EMBL" id="DSWI01000025">
    <property type="protein sequence ID" value="HFG21167.1"/>
    <property type="molecule type" value="Genomic_DNA"/>
</dbReference>
<dbReference type="CDD" id="cd03784">
    <property type="entry name" value="GT1_Gtf-like"/>
    <property type="match status" value="1"/>
</dbReference>
<dbReference type="Pfam" id="PF06722">
    <property type="entry name" value="EryCIII-like_C"/>
    <property type="match status" value="1"/>
</dbReference>
<dbReference type="Gene3D" id="3.40.50.2000">
    <property type="entry name" value="Glycogen Phosphorylase B"/>
    <property type="match status" value="2"/>
</dbReference>
<evidence type="ECO:0000313" key="3">
    <source>
        <dbReference type="EMBL" id="HFG21167.1"/>
    </source>
</evidence>
<dbReference type="GO" id="GO:0016758">
    <property type="term" value="F:hexosyltransferase activity"/>
    <property type="evidence" value="ECO:0007669"/>
    <property type="project" value="UniProtKB-ARBA"/>
</dbReference>
<dbReference type="PANTHER" id="PTHR48050:SF13">
    <property type="entry name" value="STEROL 3-BETA-GLUCOSYLTRANSFERASE UGT80A2"/>
    <property type="match status" value="1"/>
</dbReference>